<dbReference type="AlphaFoldDB" id="V4P8C7"/>
<evidence type="ECO:0000313" key="2">
    <source>
        <dbReference type="Proteomes" id="UP000030689"/>
    </source>
</evidence>
<proteinExistence type="predicted"/>
<dbReference type="EMBL" id="KI517384">
    <property type="protein sequence ID" value="ESQ55876.1"/>
    <property type="molecule type" value="Genomic_DNA"/>
</dbReference>
<accession>V4P8C7</accession>
<sequence length="76" mass="8850">MPRFMKFCYAPEQYCVCKQCNELARSGFGKKNIDMKLHLAKPETADLMITRDIYGKARHNLIRRPRLFLSVSLDNG</sequence>
<dbReference type="Proteomes" id="UP000030689">
    <property type="component" value="Unassembled WGS sequence"/>
</dbReference>
<gene>
    <name evidence="1" type="ORF">EUTSA_v10026715mg</name>
</gene>
<reference evidence="1 2" key="1">
    <citation type="journal article" date="2013" name="Front. Plant Sci.">
        <title>The Reference Genome of the Halophytic Plant Eutrema salsugineum.</title>
        <authorList>
            <person name="Yang R."/>
            <person name="Jarvis D.E."/>
            <person name="Chen H."/>
            <person name="Beilstein M.A."/>
            <person name="Grimwood J."/>
            <person name="Jenkins J."/>
            <person name="Shu S."/>
            <person name="Prochnik S."/>
            <person name="Xin M."/>
            <person name="Ma C."/>
            <person name="Schmutz J."/>
            <person name="Wing R.A."/>
            <person name="Mitchell-Olds T."/>
            <person name="Schumaker K.S."/>
            <person name="Wang X."/>
        </authorList>
    </citation>
    <scope>NUCLEOTIDE SEQUENCE [LARGE SCALE GENOMIC DNA]</scope>
</reference>
<dbReference type="KEGG" id="eus:EUTSA_v10026715mg"/>
<keyword evidence="2" id="KW-1185">Reference proteome</keyword>
<dbReference type="Gramene" id="ESQ55876">
    <property type="protein sequence ID" value="ESQ55876"/>
    <property type="gene ID" value="EUTSA_v10026715mg"/>
</dbReference>
<name>V4P8C7_EUTSA</name>
<evidence type="ECO:0000313" key="1">
    <source>
        <dbReference type="EMBL" id="ESQ55876.1"/>
    </source>
</evidence>
<organism evidence="1 2">
    <name type="scientific">Eutrema salsugineum</name>
    <name type="common">Saltwater cress</name>
    <name type="synonym">Sisymbrium salsugineum</name>
    <dbReference type="NCBI Taxonomy" id="72664"/>
    <lineage>
        <taxon>Eukaryota</taxon>
        <taxon>Viridiplantae</taxon>
        <taxon>Streptophyta</taxon>
        <taxon>Embryophyta</taxon>
        <taxon>Tracheophyta</taxon>
        <taxon>Spermatophyta</taxon>
        <taxon>Magnoliopsida</taxon>
        <taxon>eudicotyledons</taxon>
        <taxon>Gunneridae</taxon>
        <taxon>Pentapetalae</taxon>
        <taxon>rosids</taxon>
        <taxon>malvids</taxon>
        <taxon>Brassicales</taxon>
        <taxon>Brassicaceae</taxon>
        <taxon>Eutremeae</taxon>
        <taxon>Eutrema</taxon>
    </lineage>
</organism>
<protein>
    <submittedName>
        <fullName evidence="1">Uncharacterized protein</fullName>
    </submittedName>
</protein>